<evidence type="ECO:0000256" key="2">
    <source>
        <dbReference type="ARBA" id="ARBA00009446"/>
    </source>
</evidence>
<dbReference type="InterPro" id="IPR003601">
    <property type="entry name" value="Topo_IA_2"/>
</dbReference>
<accession>A0A7V3YG26</accession>
<dbReference type="InterPro" id="IPR025589">
    <property type="entry name" value="Toprim_C_rpt"/>
</dbReference>
<proteinExistence type="inferred from homology"/>
<sequence>MGKKLIITEKPSVARDIARALGKFTDHKEYLENAEYIITWAVGHLVGLAEPEDYDDRFRKWDLELLPIIPEVFKLKPLEKTEKRLEVIRMLSEREDTDALVNACDAGREGELIFRYIYEFLGLKKPVFRLWLSSMTKEAIQEAFARLKPASEYELLAQAAKCRSEGDWLVGINGSRAFTSRYKILLSVGRVQTPTLAILVHREQEIQNFRPTPYFEVFARFQYGDLTYVGKWRGGEDDRLFDKGEAEKVVAGVLGKRGRVEEFSEHKTQEAHPLLYDLTELQRDANKLFGYPAQRTLDIAQRLYEHYKLITYPRTDSRYLSEDLLGQVERSVAMLARCGFAEFARDLPLREALKDRRVFDRSKVTDHHAIIPTGEEIRWEVLKEGERKVLDLIVRRFLAVFYPSAVWVHRTIRTRVEGEIFLSKARVLAEPGWRVLYPREEEEFLPVVPRREEVDVVEVWIEDKETKAPPRYTEASLLAAMEGAGRFVEDEELREILKESGIGTPATRAAIIERLIEVGYVEREGKTLIPTPKGMELVSLVESIPIPELASPQLTGEWEKKLNLIQKGQFTRELFMEGIKHLTREIVAKVKAQNLEDVREAKSRMVASRYPLGSCPLCGAPVYEGKVAFNCSRWKEGCPFTVWKTISGKKISRQQVQKLLASGRTDRLSGFRSRKGKKFSAVLVLSEDGKVEFAFPHVPSKVRTERDDGEDKGD</sequence>
<dbReference type="Pfam" id="PF01131">
    <property type="entry name" value="Topoisom_bac"/>
    <property type="match status" value="1"/>
</dbReference>
<dbReference type="GO" id="GO:0046872">
    <property type="term" value="F:metal ion binding"/>
    <property type="evidence" value="ECO:0007669"/>
    <property type="project" value="UniProtKB-KW"/>
</dbReference>
<protein>
    <recommendedName>
        <fullName evidence="3">DNA topoisomerase</fullName>
        <ecNumber evidence="3">5.6.2.1</ecNumber>
    </recommendedName>
    <alternativeName>
        <fullName evidence="12">Omega-protein</fullName>
    </alternativeName>
    <alternativeName>
        <fullName evidence="11">Relaxing enzyme</fullName>
    </alternativeName>
    <alternativeName>
        <fullName evidence="9">Swivelase</fullName>
    </alternativeName>
    <alternativeName>
        <fullName evidence="10">Untwisting enzyme</fullName>
    </alternativeName>
</protein>
<dbReference type="Gene3D" id="1.10.460.10">
    <property type="entry name" value="Topoisomerase I, domain 2"/>
    <property type="match status" value="1"/>
</dbReference>
<name>A0A7V3YG26_9BACT</name>
<dbReference type="GO" id="GO:0006281">
    <property type="term" value="P:DNA repair"/>
    <property type="evidence" value="ECO:0007669"/>
    <property type="project" value="TreeGrafter"/>
</dbReference>
<dbReference type="PROSITE" id="PS00396">
    <property type="entry name" value="TOPO_IA_1"/>
    <property type="match status" value="1"/>
</dbReference>
<dbReference type="PROSITE" id="PS50880">
    <property type="entry name" value="TOPRIM"/>
    <property type="match status" value="1"/>
</dbReference>
<comment type="similarity">
    <text evidence="2">Belongs to the type IA topoisomerase family.</text>
</comment>
<dbReference type="InterPro" id="IPR023405">
    <property type="entry name" value="Topo_IA_core_domain"/>
</dbReference>
<dbReference type="PROSITE" id="PS52039">
    <property type="entry name" value="TOPO_IA_2"/>
    <property type="match status" value="1"/>
</dbReference>
<dbReference type="GO" id="GO:0006265">
    <property type="term" value="P:DNA topological change"/>
    <property type="evidence" value="ECO:0007669"/>
    <property type="project" value="InterPro"/>
</dbReference>
<dbReference type="GO" id="GO:0003677">
    <property type="term" value="F:DNA binding"/>
    <property type="evidence" value="ECO:0007669"/>
    <property type="project" value="UniProtKB-KW"/>
</dbReference>
<dbReference type="EMBL" id="DTFV01000057">
    <property type="protein sequence ID" value="HGI30400.1"/>
    <property type="molecule type" value="Genomic_DNA"/>
</dbReference>
<keyword evidence="5" id="KW-0460">Magnesium</keyword>
<dbReference type="InterPro" id="IPR013825">
    <property type="entry name" value="Topo_IA_cen_sub2"/>
</dbReference>
<keyword evidence="4" id="KW-0479">Metal-binding</keyword>
<dbReference type="PRINTS" id="PR00417">
    <property type="entry name" value="PRTPISMRASEI"/>
</dbReference>
<dbReference type="PANTHER" id="PTHR11390:SF21">
    <property type="entry name" value="DNA TOPOISOMERASE 3-ALPHA"/>
    <property type="match status" value="1"/>
</dbReference>
<dbReference type="InterPro" id="IPR034144">
    <property type="entry name" value="TOPRIM_TopoIII"/>
</dbReference>
<dbReference type="InterPro" id="IPR013497">
    <property type="entry name" value="Topo_IA_cen"/>
</dbReference>
<dbReference type="InterPro" id="IPR023406">
    <property type="entry name" value="Topo_IA_AS"/>
</dbReference>
<evidence type="ECO:0000256" key="6">
    <source>
        <dbReference type="ARBA" id="ARBA00023029"/>
    </source>
</evidence>
<dbReference type="SUPFAM" id="SSF56712">
    <property type="entry name" value="Prokaryotic type I DNA topoisomerase"/>
    <property type="match status" value="1"/>
</dbReference>
<dbReference type="SMART" id="SM00437">
    <property type="entry name" value="TOP1Ac"/>
    <property type="match status" value="1"/>
</dbReference>
<dbReference type="Gene3D" id="1.10.290.10">
    <property type="entry name" value="Topoisomerase I, domain 4"/>
    <property type="match status" value="1"/>
</dbReference>
<dbReference type="GO" id="GO:0043597">
    <property type="term" value="C:cytoplasmic replication fork"/>
    <property type="evidence" value="ECO:0007669"/>
    <property type="project" value="TreeGrafter"/>
</dbReference>
<dbReference type="Pfam" id="PF13342">
    <property type="entry name" value="Toprim_Crpt"/>
    <property type="match status" value="1"/>
</dbReference>
<dbReference type="CDD" id="cd03362">
    <property type="entry name" value="TOPRIM_TopoIA_TopoIII"/>
    <property type="match status" value="1"/>
</dbReference>
<dbReference type="NCBIfam" id="NF005829">
    <property type="entry name" value="PRK07726.1"/>
    <property type="match status" value="1"/>
</dbReference>
<dbReference type="Pfam" id="PF01751">
    <property type="entry name" value="Toprim"/>
    <property type="match status" value="1"/>
</dbReference>
<evidence type="ECO:0000256" key="10">
    <source>
        <dbReference type="ARBA" id="ARBA00031985"/>
    </source>
</evidence>
<dbReference type="AlphaFoldDB" id="A0A7V3YG26"/>
<evidence type="ECO:0000259" key="14">
    <source>
        <dbReference type="PROSITE" id="PS52039"/>
    </source>
</evidence>
<keyword evidence="7" id="KW-0238">DNA-binding</keyword>
<dbReference type="NCBIfam" id="TIGR01056">
    <property type="entry name" value="topB"/>
    <property type="match status" value="1"/>
</dbReference>
<evidence type="ECO:0000256" key="8">
    <source>
        <dbReference type="ARBA" id="ARBA00023235"/>
    </source>
</evidence>
<dbReference type="CDD" id="cd00186">
    <property type="entry name" value="TOP1Ac"/>
    <property type="match status" value="1"/>
</dbReference>
<evidence type="ECO:0000259" key="13">
    <source>
        <dbReference type="PROSITE" id="PS50880"/>
    </source>
</evidence>
<dbReference type="EC" id="5.6.2.1" evidence="3"/>
<dbReference type="SMART" id="SM00493">
    <property type="entry name" value="TOPRIM"/>
    <property type="match status" value="1"/>
</dbReference>
<reference evidence="15" key="1">
    <citation type="journal article" date="2020" name="mSystems">
        <title>Genome- and Community-Level Interaction Insights into Carbon Utilization and Element Cycling Functions of Hydrothermarchaeota in Hydrothermal Sediment.</title>
        <authorList>
            <person name="Zhou Z."/>
            <person name="Liu Y."/>
            <person name="Xu W."/>
            <person name="Pan J."/>
            <person name="Luo Z.H."/>
            <person name="Li M."/>
        </authorList>
    </citation>
    <scope>NUCLEOTIDE SEQUENCE [LARGE SCALE GENOMIC DNA]</scope>
    <source>
        <strain evidence="15">SpSt-747</strain>
    </source>
</reference>
<dbReference type="GO" id="GO:0006310">
    <property type="term" value="P:DNA recombination"/>
    <property type="evidence" value="ECO:0007669"/>
    <property type="project" value="TreeGrafter"/>
</dbReference>
<evidence type="ECO:0000256" key="3">
    <source>
        <dbReference type="ARBA" id="ARBA00012891"/>
    </source>
</evidence>
<feature type="domain" description="Toprim" evidence="13">
    <location>
        <begin position="3"/>
        <end position="136"/>
    </location>
</feature>
<dbReference type="PANTHER" id="PTHR11390">
    <property type="entry name" value="PROKARYOTIC DNA TOPOISOMERASE"/>
    <property type="match status" value="1"/>
</dbReference>
<dbReference type="InterPro" id="IPR006171">
    <property type="entry name" value="TOPRIM_dom"/>
</dbReference>
<dbReference type="InterPro" id="IPR013826">
    <property type="entry name" value="Topo_IA_cen_sub3"/>
</dbReference>
<dbReference type="GO" id="GO:0003917">
    <property type="term" value="F:DNA topoisomerase type I (single strand cut, ATP-independent) activity"/>
    <property type="evidence" value="ECO:0007669"/>
    <property type="project" value="UniProtKB-EC"/>
</dbReference>
<evidence type="ECO:0000256" key="4">
    <source>
        <dbReference type="ARBA" id="ARBA00022723"/>
    </source>
</evidence>
<keyword evidence="8 15" id="KW-0413">Isomerase</keyword>
<comment type="caution">
    <text evidence="15">The sequence shown here is derived from an EMBL/GenBank/DDBJ whole genome shotgun (WGS) entry which is preliminary data.</text>
</comment>
<organism evidence="15">
    <name type="scientific">Candidatus Caldatribacterium californiense</name>
    <dbReference type="NCBI Taxonomy" id="1454726"/>
    <lineage>
        <taxon>Bacteria</taxon>
        <taxon>Pseudomonadati</taxon>
        <taxon>Atribacterota</taxon>
        <taxon>Atribacteria</taxon>
        <taxon>Atribacterales</taxon>
        <taxon>Candidatus Caldatribacteriaceae</taxon>
        <taxon>Candidatus Caldatribacterium</taxon>
    </lineage>
</organism>
<evidence type="ECO:0000256" key="5">
    <source>
        <dbReference type="ARBA" id="ARBA00022842"/>
    </source>
</evidence>
<dbReference type="InterPro" id="IPR000380">
    <property type="entry name" value="Topo_IA"/>
</dbReference>
<evidence type="ECO:0000256" key="11">
    <source>
        <dbReference type="ARBA" id="ARBA00032235"/>
    </source>
</evidence>
<dbReference type="InterPro" id="IPR013824">
    <property type="entry name" value="Topo_IA_cen_sub1"/>
</dbReference>
<evidence type="ECO:0000256" key="1">
    <source>
        <dbReference type="ARBA" id="ARBA00000213"/>
    </source>
</evidence>
<dbReference type="Gene3D" id="3.40.50.140">
    <property type="match status" value="1"/>
</dbReference>
<dbReference type="SMART" id="SM00436">
    <property type="entry name" value="TOP1Bc"/>
    <property type="match status" value="1"/>
</dbReference>
<feature type="domain" description="Topo IA-type catalytic" evidence="14">
    <location>
        <begin position="153"/>
        <end position="587"/>
    </location>
</feature>
<gene>
    <name evidence="15" type="primary">topB</name>
    <name evidence="15" type="ORF">ENV30_03720</name>
</gene>
<dbReference type="InterPro" id="IPR005738">
    <property type="entry name" value="TopoIII"/>
</dbReference>
<evidence type="ECO:0000313" key="15">
    <source>
        <dbReference type="EMBL" id="HGI30400.1"/>
    </source>
</evidence>
<dbReference type="Gene3D" id="2.70.20.10">
    <property type="entry name" value="Topoisomerase I, domain 3"/>
    <property type="match status" value="1"/>
</dbReference>
<evidence type="ECO:0000256" key="7">
    <source>
        <dbReference type="ARBA" id="ARBA00023125"/>
    </source>
</evidence>
<comment type="catalytic activity">
    <reaction evidence="1">
        <text>ATP-independent breakage of single-stranded DNA, followed by passage and rejoining.</text>
        <dbReference type="EC" id="5.6.2.1"/>
    </reaction>
</comment>
<evidence type="ECO:0000256" key="12">
    <source>
        <dbReference type="ARBA" id="ARBA00032877"/>
    </source>
</evidence>
<keyword evidence="6" id="KW-0799">Topoisomerase</keyword>
<evidence type="ECO:0000256" key="9">
    <source>
        <dbReference type="ARBA" id="ARBA00030003"/>
    </source>
</evidence>
<dbReference type="InterPro" id="IPR003602">
    <property type="entry name" value="Topo_IA_DNA-bd_dom"/>
</dbReference>